<sequence>MTDRHRQYHSPCTMVHIERCTVPCRRSFAEAKAALETAVPLLDRTYQRHLDSGDLAAAGEALQMLPTLNRFGAQPRNFGPILRAVATTVGSQTPSGTIINEALQYEIGNPYKAAQMVRLRAQTALYAPIRVALLREGFCSSLQDEKMEEGTDGLVSADRVWFEYDRPSSTMGSTGIREVNEIARGLDGALHNILVKAAGLELKVDRSESKL</sequence>
<organism evidence="1 2">
    <name type="scientific">Apiospora saccharicola</name>
    <dbReference type="NCBI Taxonomy" id="335842"/>
    <lineage>
        <taxon>Eukaryota</taxon>
        <taxon>Fungi</taxon>
        <taxon>Dikarya</taxon>
        <taxon>Ascomycota</taxon>
        <taxon>Pezizomycotina</taxon>
        <taxon>Sordariomycetes</taxon>
        <taxon>Xylariomycetidae</taxon>
        <taxon>Amphisphaeriales</taxon>
        <taxon>Apiosporaceae</taxon>
        <taxon>Apiospora</taxon>
    </lineage>
</organism>
<comment type="caution">
    <text evidence="1">The sequence shown here is derived from an EMBL/GenBank/DDBJ whole genome shotgun (WGS) entry which is preliminary data.</text>
</comment>
<name>A0ABR1VPC1_9PEZI</name>
<evidence type="ECO:0000313" key="1">
    <source>
        <dbReference type="EMBL" id="KAK8073081.1"/>
    </source>
</evidence>
<proteinExistence type="predicted"/>
<evidence type="ECO:0000313" key="2">
    <source>
        <dbReference type="Proteomes" id="UP001446871"/>
    </source>
</evidence>
<keyword evidence="2" id="KW-1185">Reference proteome</keyword>
<dbReference type="Proteomes" id="UP001446871">
    <property type="component" value="Unassembled WGS sequence"/>
</dbReference>
<accession>A0ABR1VPC1</accession>
<protein>
    <submittedName>
        <fullName evidence="1">Uncharacterized protein</fullName>
    </submittedName>
</protein>
<reference evidence="1 2" key="1">
    <citation type="submission" date="2023-01" db="EMBL/GenBank/DDBJ databases">
        <title>Analysis of 21 Apiospora genomes using comparative genomics revels a genus with tremendous synthesis potential of carbohydrate active enzymes and secondary metabolites.</title>
        <authorList>
            <person name="Sorensen T."/>
        </authorList>
    </citation>
    <scope>NUCLEOTIDE SEQUENCE [LARGE SCALE GENOMIC DNA]</scope>
    <source>
        <strain evidence="1 2">CBS 83171</strain>
    </source>
</reference>
<dbReference type="EMBL" id="JAQQWM010000003">
    <property type="protein sequence ID" value="KAK8073081.1"/>
    <property type="molecule type" value="Genomic_DNA"/>
</dbReference>
<gene>
    <name evidence="1" type="ORF">PG996_006429</name>
</gene>